<accession>A0A182EUJ3</accession>
<dbReference type="WBParaSite" id="nOo.2.0.1.t11824-RA">
    <property type="protein sequence ID" value="nOo.2.0.1.t11824-RA"/>
    <property type="gene ID" value="nOo.2.0.1.g11824"/>
</dbReference>
<organism evidence="4">
    <name type="scientific">Onchocerca ochengi</name>
    <name type="common">Filarial nematode worm</name>
    <dbReference type="NCBI Taxonomy" id="42157"/>
    <lineage>
        <taxon>Eukaryota</taxon>
        <taxon>Metazoa</taxon>
        <taxon>Ecdysozoa</taxon>
        <taxon>Nematoda</taxon>
        <taxon>Chromadorea</taxon>
        <taxon>Rhabditida</taxon>
        <taxon>Spirurina</taxon>
        <taxon>Spiruromorpha</taxon>
        <taxon>Filarioidea</taxon>
        <taxon>Onchocercidae</taxon>
        <taxon>Onchocerca</taxon>
    </lineage>
</organism>
<evidence type="ECO:0000313" key="3">
    <source>
        <dbReference type="Proteomes" id="UP000271087"/>
    </source>
</evidence>
<reference evidence="2 3" key="2">
    <citation type="submission" date="2018-08" db="EMBL/GenBank/DDBJ databases">
        <authorList>
            <person name="Laetsch R D."/>
            <person name="Stevens L."/>
            <person name="Kumar S."/>
            <person name="Blaxter L. M."/>
        </authorList>
    </citation>
    <scope>NUCLEOTIDE SEQUENCE [LARGE SCALE GENOMIC DNA]</scope>
</reference>
<sequence length="78" mass="9175">VVFKSESIANVSHHLPALDIAEKEINESALDVQKHHIKVAELKRNFVILLEELNYQVLEWESIVEKLEQEKQKREIKE</sequence>
<gene>
    <name evidence="2" type="ORF">NOO_LOCUS11824</name>
</gene>
<dbReference type="STRING" id="42157.A0A182EUJ3"/>
<proteinExistence type="predicted"/>
<feature type="coiled-coil region" evidence="1">
    <location>
        <begin position="50"/>
        <end position="77"/>
    </location>
</feature>
<keyword evidence="3" id="KW-1185">Reference proteome</keyword>
<dbReference type="AlphaFoldDB" id="A0A182EUJ3"/>
<reference evidence="4" key="1">
    <citation type="submission" date="2016-06" db="UniProtKB">
        <authorList>
            <consortium name="WormBaseParasite"/>
        </authorList>
    </citation>
    <scope>IDENTIFICATION</scope>
</reference>
<keyword evidence="1" id="KW-0175">Coiled coil</keyword>
<dbReference type="EMBL" id="UYRW01008885">
    <property type="protein sequence ID" value="VDM97193.1"/>
    <property type="molecule type" value="Genomic_DNA"/>
</dbReference>
<evidence type="ECO:0000256" key="1">
    <source>
        <dbReference type="SAM" id="Coils"/>
    </source>
</evidence>
<evidence type="ECO:0000313" key="4">
    <source>
        <dbReference type="WBParaSite" id="nOo.2.0.1.t11824-RA"/>
    </source>
</evidence>
<dbReference type="Proteomes" id="UP000271087">
    <property type="component" value="Unassembled WGS sequence"/>
</dbReference>
<name>A0A182EUJ3_ONCOC</name>
<dbReference type="OrthoDB" id="5788161at2759"/>
<evidence type="ECO:0000313" key="2">
    <source>
        <dbReference type="EMBL" id="VDM97193.1"/>
    </source>
</evidence>
<protein>
    <submittedName>
        <fullName evidence="4">Biogenesis of lysosome-related organelles complex 1 subunit 1</fullName>
    </submittedName>
</protein>